<keyword evidence="5 9" id="KW-0238">DNA-binding</keyword>
<dbReference type="AlphaFoldDB" id="A0A1E3AAL5"/>
<dbReference type="InterPro" id="IPR016032">
    <property type="entry name" value="Sig_transdc_resp-reg_C-effctor"/>
</dbReference>
<evidence type="ECO:0000256" key="7">
    <source>
        <dbReference type="ARBA" id="ARBA00024867"/>
    </source>
</evidence>
<dbReference type="PANTHER" id="PTHR48111">
    <property type="entry name" value="REGULATOR OF RPOS"/>
    <property type="match status" value="1"/>
</dbReference>
<sequence>MQKIFVIEDDENIRNLVKIALEGYGYQVLAFETAEEALELVGKEQPDLAVFDLMLPGMDGLSAIRLIRNRDDEIKNIPIIVLTAKDKEYDKVVGLDGGADDYITKPFGVLELAARIRSLLRRSAEQQPVHGTGKIKMGGLAVDTAAREVVMNGETVSLTYKEYELLMYLIDNRTRVVERDELLNKLWDYSADIETRTLDIHIRTLRQKLGEEGCKYIKTIRSVGYRFVIPQENDNKEN</sequence>
<comment type="function">
    <text evidence="7">May play the central regulatory role in sporulation. It may be an element of the effector pathway responsible for the activation of sporulation genes in response to nutritional stress. Spo0A may act in concert with spo0H (a sigma factor) to control the expression of some genes that are critical to the sporulation process.</text>
</comment>
<evidence type="ECO:0000259" key="11">
    <source>
        <dbReference type="PROSITE" id="PS51755"/>
    </source>
</evidence>
<dbReference type="GO" id="GO:0000156">
    <property type="term" value="F:phosphorelay response regulator activity"/>
    <property type="evidence" value="ECO:0007669"/>
    <property type="project" value="TreeGrafter"/>
</dbReference>
<dbReference type="InterPro" id="IPR039420">
    <property type="entry name" value="WalR-like"/>
</dbReference>
<dbReference type="Proteomes" id="UP000094067">
    <property type="component" value="Unassembled WGS sequence"/>
</dbReference>
<gene>
    <name evidence="12" type="primary">phoP_1</name>
    <name evidence="12" type="ORF">BEI61_01339</name>
</gene>
<dbReference type="Gene3D" id="3.40.50.2300">
    <property type="match status" value="1"/>
</dbReference>
<dbReference type="EMBL" id="MCGH01000002">
    <property type="protein sequence ID" value="ODM05451.1"/>
    <property type="molecule type" value="Genomic_DNA"/>
</dbReference>
<dbReference type="Pfam" id="PF00072">
    <property type="entry name" value="Response_reg"/>
    <property type="match status" value="1"/>
</dbReference>
<dbReference type="SMART" id="SM00862">
    <property type="entry name" value="Trans_reg_C"/>
    <property type="match status" value="1"/>
</dbReference>
<feature type="domain" description="OmpR/PhoB-type" evidence="11">
    <location>
        <begin position="132"/>
        <end position="229"/>
    </location>
</feature>
<dbReference type="CDD" id="cd00383">
    <property type="entry name" value="trans_reg_C"/>
    <property type="match status" value="1"/>
</dbReference>
<dbReference type="InterPro" id="IPR036388">
    <property type="entry name" value="WH-like_DNA-bd_sf"/>
</dbReference>
<evidence type="ECO:0000256" key="9">
    <source>
        <dbReference type="PROSITE-ProRule" id="PRU01091"/>
    </source>
</evidence>
<reference evidence="12 13" key="1">
    <citation type="submission" date="2016-07" db="EMBL/GenBank/DDBJ databases">
        <title>Characterization of isolates of Eisenbergiella tayi derived from blood cultures, using whole genome sequencing.</title>
        <authorList>
            <person name="Burdz T."/>
            <person name="Wiebe D."/>
            <person name="Huynh C."/>
            <person name="Bernard K."/>
        </authorList>
    </citation>
    <scope>NUCLEOTIDE SEQUENCE [LARGE SCALE GENOMIC DNA]</scope>
    <source>
        <strain evidence="12 13">NML 110608</strain>
    </source>
</reference>
<dbReference type="PANTHER" id="PTHR48111:SF1">
    <property type="entry name" value="TWO-COMPONENT RESPONSE REGULATOR ORR33"/>
    <property type="match status" value="1"/>
</dbReference>
<dbReference type="GO" id="GO:0005829">
    <property type="term" value="C:cytosol"/>
    <property type="evidence" value="ECO:0007669"/>
    <property type="project" value="TreeGrafter"/>
</dbReference>
<evidence type="ECO:0000256" key="2">
    <source>
        <dbReference type="ARBA" id="ARBA00022553"/>
    </source>
</evidence>
<feature type="modified residue" description="4-aspartylphosphate" evidence="8">
    <location>
        <position position="52"/>
    </location>
</feature>
<feature type="domain" description="Response regulatory" evidence="10">
    <location>
        <begin position="3"/>
        <end position="120"/>
    </location>
</feature>
<keyword evidence="6" id="KW-0804">Transcription</keyword>
<evidence type="ECO:0000313" key="13">
    <source>
        <dbReference type="Proteomes" id="UP000094067"/>
    </source>
</evidence>
<evidence type="ECO:0000256" key="4">
    <source>
        <dbReference type="ARBA" id="ARBA00023015"/>
    </source>
</evidence>
<evidence type="ECO:0000256" key="5">
    <source>
        <dbReference type="ARBA" id="ARBA00023125"/>
    </source>
</evidence>
<dbReference type="PROSITE" id="PS50110">
    <property type="entry name" value="RESPONSE_REGULATORY"/>
    <property type="match status" value="1"/>
</dbReference>
<dbReference type="Pfam" id="PF00486">
    <property type="entry name" value="Trans_reg_C"/>
    <property type="match status" value="1"/>
</dbReference>
<dbReference type="GO" id="GO:0006355">
    <property type="term" value="P:regulation of DNA-templated transcription"/>
    <property type="evidence" value="ECO:0007669"/>
    <property type="project" value="InterPro"/>
</dbReference>
<evidence type="ECO:0000256" key="8">
    <source>
        <dbReference type="PROSITE-ProRule" id="PRU00169"/>
    </source>
</evidence>
<dbReference type="Gene3D" id="1.10.10.10">
    <property type="entry name" value="Winged helix-like DNA-binding domain superfamily/Winged helix DNA-binding domain"/>
    <property type="match status" value="1"/>
</dbReference>
<evidence type="ECO:0000313" key="12">
    <source>
        <dbReference type="EMBL" id="ODM05451.1"/>
    </source>
</evidence>
<keyword evidence="3" id="KW-0902">Two-component regulatory system</keyword>
<evidence type="ECO:0000256" key="1">
    <source>
        <dbReference type="ARBA" id="ARBA00018672"/>
    </source>
</evidence>
<dbReference type="InterPro" id="IPR001789">
    <property type="entry name" value="Sig_transdc_resp-reg_receiver"/>
</dbReference>
<name>A0A1E3AAL5_9FIRM</name>
<comment type="caution">
    <text evidence="12">The sequence shown here is derived from an EMBL/GenBank/DDBJ whole genome shotgun (WGS) entry which is preliminary data.</text>
</comment>
<dbReference type="InterPro" id="IPR011006">
    <property type="entry name" value="CheY-like_superfamily"/>
</dbReference>
<dbReference type="SUPFAM" id="SSF52172">
    <property type="entry name" value="CheY-like"/>
    <property type="match status" value="1"/>
</dbReference>
<dbReference type="GO" id="GO:0032993">
    <property type="term" value="C:protein-DNA complex"/>
    <property type="evidence" value="ECO:0007669"/>
    <property type="project" value="TreeGrafter"/>
</dbReference>
<organism evidence="12 13">
    <name type="scientific">Eisenbergiella tayi</name>
    <dbReference type="NCBI Taxonomy" id="1432052"/>
    <lineage>
        <taxon>Bacteria</taxon>
        <taxon>Bacillati</taxon>
        <taxon>Bacillota</taxon>
        <taxon>Clostridia</taxon>
        <taxon>Lachnospirales</taxon>
        <taxon>Lachnospiraceae</taxon>
        <taxon>Eisenbergiella</taxon>
    </lineage>
</organism>
<dbReference type="Gene3D" id="6.10.250.690">
    <property type="match status" value="1"/>
</dbReference>
<dbReference type="GO" id="GO:0000976">
    <property type="term" value="F:transcription cis-regulatory region binding"/>
    <property type="evidence" value="ECO:0007669"/>
    <property type="project" value="TreeGrafter"/>
</dbReference>
<keyword evidence="2 8" id="KW-0597">Phosphoprotein</keyword>
<dbReference type="SMART" id="SM00448">
    <property type="entry name" value="REC"/>
    <property type="match status" value="1"/>
</dbReference>
<dbReference type="InterPro" id="IPR001867">
    <property type="entry name" value="OmpR/PhoB-type_DNA-bd"/>
</dbReference>
<feature type="DNA-binding region" description="OmpR/PhoB-type" evidence="9">
    <location>
        <begin position="132"/>
        <end position="229"/>
    </location>
</feature>
<evidence type="ECO:0000259" key="10">
    <source>
        <dbReference type="PROSITE" id="PS50110"/>
    </source>
</evidence>
<dbReference type="SUPFAM" id="SSF46894">
    <property type="entry name" value="C-terminal effector domain of the bipartite response regulators"/>
    <property type="match status" value="1"/>
</dbReference>
<evidence type="ECO:0000256" key="6">
    <source>
        <dbReference type="ARBA" id="ARBA00023163"/>
    </source>
</evidence>
<dbReference type="RefSeq" id="WP_069153349.1">
    <property type="nucleotide sequence ID" value="NZ_MCGH01000002.1"/>
</dbReference>
<proteinExistence type="predicted"/>
<dbReference type="PATRIC" id="fig|1432052.4.peg.1505"/>
<accession>A0A1E3AAL5</accession>
<protein>
    <recommendedName>
        <fullName evidence="1">Stage 0 sporulation protein A homolog</fullName>
    </recommendedName>
</protein>
<keyword evidence="4" id="KW-0805">Transcription regulation</keyword>
<evidence type="ECO:0000256" key="3">
    <source>
        <dbReference type="ARBA" id="ARBA00023012"/>
    </source>
</evidence>
<dbReference type="PROSITE" id="PS51755">
    <property type="entry name" value="OMPR_PHOB"/>
    <property type="match status" value="1"/>
</dbReference>